<evidence type="ECO:0000313" key="8">
    <source>
        <dbReference type="EMBL" id="QEN08850.1"/>
    </source>
</evidence>
<dbReference type="Pfam" id="PF02321">
    <property type="entry name" value="OEP"/>
    <property type="match status" value="2"/>
</dbReference>
<comment type="similarity">
    <text evidence="2">Belongs to the outer membrane factor (OMF) (TC 1.B.17) family.</text>
</comment>
<keyword evidence="5" id="KW-0812">Transmembrane</keyword>
<evidence type="ECO:0000313" key="9">
    <source>
        <dbReference type="Proteomes" id="UP000324209"/>
    </source>
</evidence>
<keyword evidence="9" id="KW-1185">Reference proteome</keyword>
<proteinExistence type="inferred from homology"/>
<organism evidence="8 9">
    <name type="scientific">Oceanispirochaeta crateris</name>
    <dbReference type="NCBI Taxonomy" id="2518645"/>
    <lineage>
        <taxon>Bacteria</taxon>
        <taxon>Pseudomonadati</taxon>
        <taxon>Spirochaetota</taxon>
        <taxon>Spirochaetia</taxon>
        <taxon>Spirochaetales</taxon>
        <taxon>Spirochaetaceae</taxon>
        <taxon>Oceanispirochaeta</taxon>
    </lineage>
</organism>
<evidence type="ECO:0000256" key="3">
    <source>
        <dbReference type="ARBA" id="ARBA00022448"/>
    </source>
</evidence>
<dbReference type="OrthoDB" id="369735at2"/>
<dbReference type="KEGG" id="ock:EXM22_12945"/>
<dbReference type="GO" id="GO:0009279">
    <property type="term" value="C:cell outer membrane"/>
    <property type="evidence" value="ECO:0007669"/>
    <property type="project" value="UniProtKB-SubCell"/>
</dbReference>
<sequence length="450" mass="50534">MRSFYMKKGMIFLILMISMILNSYGESINISADGAVALALENNLTLQSDSLDLSMKERTHDTAWNAFVPEISAGGGLSYSQMLFADPDPIYYSSTNEKWTVSASVSASLSLNAGVATGMKQYLIDYQAGLLSYDDAQKKINRDVRKQYFNLITMETNLKLKEMDIALAQKRYEQARENYRNGLISELEMLQSQVTAENNKPAYNSLLTSYKNALMNFKLILGVPGSVDLVLTDSLDDLHLYKLDADDLIEKYSANRMDVLMINKQIESLKNTRKLKYQSERTPWVSLSSTWKTGVVDGFNGDNWDQDVWQDSATIGLSLSFPLDGFIPGSSTDVALENLDDQIQQLELQRQLIFDAAEVEIRNLVMTLQNSIDTIETYALNVDLAEKSFELATEAYGLGTRELLDVETAQSGLLSASLNVLFEKYNYKTKLLDLEYAINSDDISAILEEK</sequence>
<dbReference type="GO" id="GO:0015288">
    <property type="term" value="F:porin activity"/>
    <property type="evidence" value="ECO:0007669"/>
    <property type="project" value="TreeGrafter"/>
</dbReference>
<dbReference type="SUPFAM" id="SSF56954">
    <property type="entry name" value="Outer membrane efflux proteins (OEP)"/>
    <property type="match status" value="1"/>
</dbReference>
<evidence type="ECO:0000256" key="4">
    <source>
        <dbReference type="ARBA" id="ARBA00022452"/>
    </source>
</evidence>
<dbReference type="EMBL" id="CP036150">
    <property type="protein sequence ID" value="QEN08850.1"/>
    <property type="molecule type" value="Genomic_DNA"/>
</dbReference>
<dbReference type="AlphaFoldDB" id="A0A5C1QPC8"/>
<evidence type="ECO:0000256" key="7">
    <source>
        <dbReference type="ARBA" id="ARBA00023237"/>
    </source>
</evidence>
<protein>
    <submittedName>
        <fullName evidence="8">TolC family protein</fullName>
    </submittedName>
</protein>
<evidence type="ECO:0000256" key="1">
    <source>
        <dbReference type="ARBA" id="ARBA00004442"/>
    </source>
</evidence>
<evidence type="ECO:0000256" key="6">
    <source>
        <dbReference type="ARBA" id="ARBA00023136"/>
    </source>
</evidence>
<dbReference type="GO" id="GO:1990281">
    <property type="term" value="C:efflux pump complex"/>
    <property type="evidence" value="ECO:0007669"/>
    <property type="project" value="TreeGrafter"/>
</dbReference>
<dbReference type="PANTHER" id="PTHR30026">
    <property type="entry name" value="OUTER MEMBRANE PROTEIN TOLC"/>
    <property type="match status" value="1"/>
</dbReference>
<accession>A0A5C1QPC8</accession>
<dbReference type="GO" id="GO:0015562">
    <property type="term" value="F:efflux transmembrane transporter activity"/>
    <property type="evidence" value="ECO:0007669"/>
    <property type="project" value="InterPro"/>
</dbReference>
<dbReference type="InterPro" id="IPR003423">
    <property type="entry name" value="OMP_efflux"/>
</dbReference>
<gene>
    <name evidence="8" type="ORF">EXM22_12945</name>
</gene>
<name>A0A5C1QPC8_9SPIO</name>
<keyword evidence="7" id="KW-0998">Cell outer membrane</keyword>
<dbReference type="Gene3D" id="1.20.1600.10">
    <property type="entry name" value="Outer membrane efflux proteins (OEP)"/>
    <property type="match status" value="1"/>
</dbReference>
<evidence type="ECO:0000256" key="2">
    <source>
        <dbReference type="ARBA" id="ARBA00007613"/>
    </source>
</evidence>
<dbReference type="Proteomes" id="UP000324209">
    <property type="component" value="Chromosome"/>
</dbReference>
<keyword evidence="3" id="KW-0813">Transport</keyword>
<evidence type="ECO:0000256" key="5">
    <source>
        <dbReference type="ARBA" id="ARBA00022692"/>
    </source>
</evidence>
<dbReference type="PANTHER" id="PTHR30026:SF20">
    <property type="entry name" value="OUTER MEMBRANE PROTEIN TOLC"/>
    <property type="match status" value="1"/>
</dbReference>
<dbReference type="InterPro" id="IPR051906">
    <property type="entry name" value="TolC-like"/>
</dbReference>
<keyword evidence="4" id="KW-1134">Transmembrane beta strand</keyword>
<comment type="subcellular location">
    <subcellularLocation>
        <location evidence="1">Cell outer membrane</location>
    </subcellularLocation>
</comment>
<reference evidence="8 9" key="1">
    <citation type="submission" date="2019-02" db="EMBL/GenBank/DDBJ databases">
        <title>Complete Genome Sequence and Methylome Analysis of free living Spirochaetas.</title>
        <authorList>
            <person name="Fomenkov A."/>
            <person name="Dubinina G."/>
            <person name="Leshcheva N."/>
            <person name="Mikheeva N."/>
            <person name="Grabovich M."/>
            <person name="Vincze T."/>
            <person name="Roberts R.J."/>
        </authorList>
    </citation>
    <scope>NUCLEOTIDE SEQUENCE [LARGE SCALE GENOMIC DNA]</scope>
    <source>
        <strain evidence="8 9">K2</strain>
    </source>
</reference>
<keyword evidence="6" id="KW-0472">Membrane</keyword>